<proteinExistence type="predicted"/>
<dbReference type="Proteomes" id="UP000664534">
    <property type="component" value="Unassembled WGS sequence"/>
</dbReference>
<name>A0A8H3G4S2_9LECA</name>
<gene>
    <name evidence="3" type="ORF">IMSHALPRED_010793</name>
</gene>
<evidence type="ECO:0000256" key="2">
    <source>
        <dbReference type="SAM" id="SignalP"/>
    </source>
</evidence>
<feature type="chain" id="PRO_5034180984" evidence="2">
    <location>
        <begin position="21"/>
        <end position="295"/>
    </location>
</feature>
<keyword evidence="2" id="KW-0732">Signal</keyword>
<feature type="region of interest" description="Disordered" evidence="1">
    <location>
        <begin position="158"/>
        <end position="177"/>
    </location>
</feature>
<feature type="region of interest" description="Disordered" evidence="1">
    <location>
        <begin position="30"/>
        <end position="149"/>
    </location>
</feature>
<evidence type="ECO:0000313" key="4">
    <source>
        <dbReference type="Proteomes" id="UP000664534"/>
    </source>
</evidence>
<feature type="compositionally biased region" description="Basic and acidic residues" evidence="1">
    <location>
        <begin position="167"/>
        <end position="177"/>
    </location>
</feature>
<evidence type="ECO:0000256" key="1">
    <source>
        <dbReference type="SAM" id="MobiDB-lite"/>
    </source>
</evidence>
<dbReference type="OrthoDB" id="5352399at2759"/>
<reference evidence="3" key="1">
    <citation type="submission" date="2021-03" db="EMBL/GenBank/DDBJ databases">
        <authorList>
            <person name="Tagirdzhanova G."/>
        </authorList>
    </citation>
    <scope>NUCLEOTIDE SEQUENCE</scope>
</reference>
<protein>
    <submittedName>
        <fullName evidence="3">Uncharacterized protein</fullName>
    </submittedName>
</protein>
<evidence type="ECO:0000313" key="3">
    <source>
        <dbReference type="EMBL" id="CAF9936544.1"/>
    </source>
</evidence>
<feature type="signal peptide" evidence="2">
    <location>
        <begin position="1"/>
        <end position="20"/>
    </location>
</feature>
<organism evidence="3 4">
    <name type="scientific">Imshaugia aleurites</name>
    <dbReference type="NCBI Taxonomy" id="172621"/>
    <lineage>
        <taxon>Eukaryota</taxon>
        <taxon>Fungi</taxon>
        <taxon>Dikarya</taxon>
        <taxon>Ascomycota</taxon>
        <taxon>Pezizomycotina</taxon>
        <taxon>Lecanoromycetes</taxon>
        <taxon>OSLEUM clade</taxon>
        <taxon>Lecanoromycetidae</taxon>
        <taxon>Lecanorales</taxon>
        <taxon>Lecanorineae</taxon>
        <taxon>Parmeliaceae</taxon>
        <taxon>Imshaugia</taxon>
    </lineage>
</organism>
<feature type="compositionally biased region" description="Low complexity" evidence="1">
    <location>
        <begin position="117"/>
        <end position="126"/>
    </location>
</feature>
<dbReference type="EMBL" id="CAJPDT010000092">
    <property type="protein sequence ID" value="CAF9936544.1"/>
    <property type="molecule type" value="Genomic_DNA"/>
</dbReference>
<sequence length="295" mass="32075">MKSSAAVSLLLLLPSIRAAALPQLIGSELESTSSHLKRDSSGNLAPRSPQPGPSEMGYEDSKPVILPKAAAFMTDDPSLDPSLNLERDLSARSPQGPASNPGEFTYNDLSRENPANHHSSGESSSSPEDDGFVDEKASEMPSDGGPGRHLMEEYEKMEHHRHHNGTHHHDWNGTHHEHRKDGILTEFNAHGEHIVVYNGTQYPNGTSYSPANETMAGGELLEEVVVDGDEVAVYRQAWNQTGHHHHHHNHTGGPMPTATGVWLPSGTGWIPSGTGRPRHHRKVPSKAYAGFRGPI</sequence>
<dbReference type="AlphaFoldDB" id="A0A8H3G4S2"/>
<feature type="region of interest" description="Disordered" evidence="1">
    <location>
        <begin position="271"/>
        <end position="295"/>
    </location>
</feature>
<accession>A0A8H3G4S2</accession>
<comment type="caution">
    <text evidence="3">The sequence shown here is derived from an EMBL/GenBank/DDBJ whole genome shotgun (WGS) entry which is preliminary data.</text>
</comment>
<keyword evidence="4" id="KW-1185">Reference proteome</keyword>